<dbReference type="PIRSF" id="PIRSF002419">
    <property type="entry name" value="Tetraspanin"/>
    <property type="match status" value="1"/>
</dbReference>
<feature type="transmembrane region" description="Helical" evidence="7">
    <location>
        <begin position="79"/>
        <end position="98"/>
    </location>
</feature>
<dbReference type="InterPro" id="IPR008952">
    <property type="entry name" value="Tetraspanin_EC2_sf"/>
</dbReference>
<evidence type="ECO:0000313" key="8">
    <source>
        <dbReference type="Ensembl" id="ENSPNYP00000011150.1"/>
    </source>
</evidence>
<sequence>MGRANVWLKRTFIVVISLIAIISLLLLGFSLFSHGHLHQQEEAEREIAVIHVMYVIAAVIILFTIFGAIGVWKEIRWALIVYAVGMILSSLLMLVLNIQGLASQSQVRQDVKKQYLNLLPLVNATEFLDDIQTELECCGLESYRDWKFNIPNSCLCTDKSTNPCVAAPRNSSLFNSQMGDEPIMIYEKGCLPYFIEIIMSLIRIVLGVTLGVMLLWILSAVLCIAILCQLDRKKDTPAVVYSAEAKAGNYTTLTEVSDHS</sequence>
<dbReference type="PRINTS" id="PR00259">
    <property type="entry name" value="TMFOUR"/>
</dbReference>
<proteinExistence type="inferred from homology"/>
<name>A0A3B4FKN5_9CICH</name>
<dbReference type="AlphaFoldDB" id="A0A3B4FKN5"/>
<evidence type="ECO:0000313" key="10">
    <source>
        <dbReference type="RefSeq" id="XP_005725293.1"/>
    </source>
</evidence>
<dbReference type="GeneID" id="102201785"/>
<keyword evidence="3 7" id="KW-0812">Transmembrane</keyword>
<dbReference type="Pfam" id="PF00335">
    <property type="entry name" value="Tetraspanin"/>
    <property type="match status" value="1"/>
</dbReference>
<dbReference type="PANTHER" id="PTHR19282">
    <property type="entry name" value="TETRASPANIN"/>
    <property type="match status" value="1"/>
</dbReference>
<dbReference type="GO" id="GO:1900746">
    <property type="term" value="P:regulation of vascular endothelial growth factor signaling pathway"/>
    <property type="evidence" value="ECO:0007669"/>
    <property type="project" value="TreeGrafter"/>
</dbReference>
<evidence type="ECO:0000256" key="7">
    <source>
        <dbReference type="RuleBase" id="RU361218"/>
    </source>
</evidence>
<dbReference type="STRING" id="303518.ENSPNYP00000011150"/>
<protein>
    <recommendedName>
        <fullName evidence="7">Tetraspanin</fullName>
    </recommendedName>
</protein>
<dbReference type="Ensembl" id="ENSPNYT00000011419.1">
    <property type="protein sequence ID" value="ENSPNYP00000011150.1"/>
    <property type="gene ID" value="ENSPNYG00000008464.1"/>
</dbReference>
<feature type="transmembrane region" description="Helical" evidence="7">
    <location>
        <begin position="201"/>
        <end position="227"/>
    </location>
</feature>
<feature type="transmembrane region" description="Helical" evidence="7">
    <location>
        <begin position="12"/>
        <end position="32"/>
    </location>
</feature>
<dbReference type="GO" id="GO:0005886">
    <property type="term" value="C:plasma membrane"/>
    <property type="evidence" value="ECO:0007669"/>
    <property type="project" value="TreeGrafter"/>
</dbReference>
<evidence type="ECO:0000256" key="5">
    <source>
        <dbReference type="ARBA" id="ARBA00023136"/>
    </source>
</evidence>
<feature type="transmembrane region" description="Helical" evidence="7">
    <location>
        <begin position="52"/>
        <end position="72"/>
    </location>
</feature>
<dbReference type="Proteomes" id="UP000695023">
    <property type="component" value="Unplaced"/>
</dbReference>
<dbReference type="InterPro" id="IPR000301">
    <property type="entry name" value="Tetraspanin_animals"/>
</dbReference>
<evidence type="ECO:0000256" key="1">
    <source>
        <dbReference type="ARBA" id="ARBA00004141"/>
    </source>
</evidence>
<comment type="subcellular location">
    <subcellularLocation>
        <location evidence="1 7">Membrane</location>
        <topology evidence="1 7">Multi-pass membrane protein</topology>
    </subcellularLocation>
</comment>
<evidence type="ECO:0000256" key="6">
    <source>
        <dbReference type="PIRSR" id="PIRSR002419-1"/>
    </source>
</evidence>
<gene>
    <name evidence="10" type="primary">LOC102201785</name>
</gene>
<evidence type="ECO:0000313" key="9">
    <source>
        <dbReference type="Proteomes" id="UP000695023"/>
    </source>
</evidence>
<reference evidence="8" key="1">
    <citation type="submission" date="2023-09" db="UniProtKB">
        <authorList>
            <consortium name="Ensembl"/>
        </authorList>
    </citation>
    <scope>IDENTIFICATION</scope>
</reference>
<keyword evidence="6" id="KW-1015">Disulfide bond</keyword>
<evidence type="ECO:0000256" key="3">
    <source>
        <dbReference type="ARBA" id="ARBA00022692"/>
    </source>
</evidence>
<keyword evidence="4 7" id="KW-1133">Transmembrane helix</keyword>
<dbReference type="GeneTree" id="ENSGT00940000166983"/>
<keyword evidence="5 7" id="KW-0472">Membrane</keyword>
<dbReference type="CDD" id="cd03127">
    <property type="entry name" value="tetraspanin_LEL"/>
    <property type="match status" value="1"/>
</dbReference>
<feature type="disulfide bond" evidence="6">
    <location>
        <begin position="138"/>
        <end position="154"/>
    </location>
</feature>
<dbReference type="RefSeq" id="XP_005725293.1">
    <property type="nucleotide sequence ID" value="XM_005725236.1"/>
</dbReference>
<dbReference type="PANTHER" id="PTHR19282:SF456">
    <property type="entry name" value="CD63 MOLECULE"/>
    <property type="match status" value="1"/>
</dbReference>
<accession>A0A3B4FKN5</accession>
<dbReference type="InterPro" id="IPR018499">
    <property type="entry name" value="Tetraspanin/Peripherin"/>
</dbReference>
<evidence type="ECO:0000256" key="4">
    <source>
        <dbReference type="ARBA" id="ARBA00022989"/>
    </source>
</evidence>
<organism evidence="8">
    <name type="scientific">Pundamilia nyererei</name>
    <dbReference type="NCBI Taxonomy" id="303518"/>
    <lineage>
        <taxon>Eukaryota</taxon>
        <taxon>Metazoa</taxon>
        <taxon>Chordata</taxon>
        <taxon>Craniata</taxon>
        <taxon>Vertebrata</taxon>
        <taxon>Euteleostomi</taxon>
        <taxon>Actinopterygii</taxon>
        <taxon>Neopterygii</taxon>
        <taxon>Teleostei</taxon>
        <taxon>Neoteleostei</taxon>
        <taxon>Acanthomorphata</taxon>
        <taxon>Ovalentaria</taxon>
        <taxon>Cichlomorphae</taxon>
        <taxon>Cichliformes</taxon>
        <taxon>Cichlidae</taxon>
        <taxon>African cichlids</taxon>
        <taxon>Pseudocrenilabrinae</taxon>
        <taxon>Haplochromini</taxon>
        <taxon>Pundamilia</taxon>
    </lineage>
</organism>
<dbReference type="OrthoDB" id="8401266at2759"/>
<dbReference type="SUPFAM" id="SSF48652">
    <property type="entry name" value="Tetraspanin"/>
    <property type="match status" value="1"/>
</dbReference>
<reference evidence="10" key="2">
    <citation type="submission" date="2025-04" db="UniProtKB">
        <authorList>
            <consortium name="RefSeq"/>
        </authorList>
    </citation>
    <scope>IDENTIFICATION</scope>
</reference>
<evidence type="ECO:0000256" key="2">
    <source>
        <dbReference type="ARBA" id="ARBA00006840"/>
    </source>
</evidence>
<keyword evidence="9" id="KW-1185">Reference proteome</keyword>
<dbReference type="Gene3D" id="1.10.1450.10">
    <property type="entry name" value="Tetraspanin"/>
    <property type="match status" value="1"/>
</dbReference>
<comment type="similarity">
    <text evidence="2 7">Belongs to the tetraspanin (TM4SF) family.</text>
</comment>